<dbReference type="EMBL" id="AZGY01000015">
    <property type="protein sequence ID" value="KZZ92548.1"/>
    <property type="molecule type" value="Genomic_DNA"/>
</dbReference>
<evidence type="ECO:0000256" key="1">
    <source>
        <dbReference type="SAM" id="SignalP"/>
    </source>
</evidence>
<comment type="caution">
    <text evidence="2">The sequence shown here is derived from an EMBL/GenBank/DDBJ whole genome shotgun (WGS) entry which is preliminary data.</text>
</comment>
<evidence type="ECO:0000313" key="2">
    <source>
        <dbReference type="EMBL" id="KZZ92548.1"/>
    </source>
</evidence>
<organism evidence="2 3">
    <name type="scientific">Moelleriella libera RCEF 2490</name>
    <dbReference type="NCBI Taxonomy" id="1081109"/>
    <lineage>
        <taxon>Eukaryota</taxon>
        <taxon>Fungi</taxon>
        <taxon>Dikarya</taxon>
        <taxon>Ascomycota</taxon>
        <taxon>Pezizomycotina</taxon>
        <taxon>Sordariomycetes</taxon>
        <taxon>Hypocreomycetidae</taxon>
        <taxon>Hypocreales</taxon>
        <taxon>Clavicipitaceae</taxon>
        <taxon>Moelleriella</taxon>
    </lineage>
</organism>
<keyword evidence="3" id="KW-1185">Reference proteome</keyword>
<evidence type="ECO:0000313" key="3">
    <source>
        <dbReference type="Proteomes" id="UP000078544"/>
    </source>
</evidence>
<reference evidence="2 3" key="1">
    <citation type="journal article" date="2016" name="Genome Biol. Evol.">
        <title>Divergent and convergent evolution of fungal pathogenicity.</title>
        <authorList>
            <person name="Shang Y."/>
            <person name="Xiao G."/>
            <person name="Zheng P."/>
            <person name="Cen K."/>
            <person name="Zhan S."/>
            <person name="Wang C."/>
        </authorList>
    </citation>
    <scope>NUCLEOTIDE SEQUENCE [LARGE SCALE GENOMIC DNA]</scope>
    <source>
        <strain evidence="2 3">RCEF 2490</strain>
    </source>
</reference>
<dbReference type="Proteomes" id="UP000078544">
    <property type="component" value="Unassembled WGS sequence"/>
</dbReference>
<proteinExistence type="predicted"/>
<accession>A0A167ZED2</accession>
<name>A0A167ZED2_9HYPO</name>
<sequence length="219" mass="24306">MAQALRWTWLACRACLAKHMALLNDLDASELYVFYGEEPVSHAPRFVTLQDLQDQQQLLDIVGMAFVGPDLPVGDVGIRIMEGSPGAKNSKPDQQGIWRYTFAPVDLLTDEEKVSGNSMKKLPAEISGSPAEAAKNVVPSLRCFNFPHLDAENTMGQPTEPKEVKRRRQLWTASKNPIGRQILETLAPRLANLRTASICGYNTFQDTDSLNPFCDNVSM</sequence>
<feature type="signal peptide" evidence="1">
    <location>
        <begin position="1"/>
        <end position="17"/>
    </location>
</feature>
<dbReference type="AlphaFoldDB" id="A0A167ZED2"/>
<keyword evidence="1" id="KW-0732">Signal</keyword>
<feature type="chain" id="PRO_5007894989" evidence="1">
    <location>
        <begin position="18"/>
        <end position="219"/>
    </location>
</feature>
<gene>
    <name evidence="2" type="ORF">AAL_06174</name>
</gene>
<protein>
    <submittedName>
        <fullName evidence="2">Uncharacterized protein</fullName>
    </submittedName>
</protein>